<dbReference type="EMBL" id="JBGOGF010000013">
    <property type="protein sequence ID" value="MFA1773508.1"/>
    <property type="molecule type" value="Genomic_DNA"/>
</dbReference>
<dbReference type="SUPFAM" id="SSF51905">
    <property type="entry name" value="FAD/NAD(P)-binding domain"/>
    <property type="match status" value="1"/>
</dbReference>
<dbReference type="RefSeq" id="WP_225840915.1">
    <property type="nucleotide sequence ID" value="NZ_BMMG01000009.1"/>
</dbReference>
<dbReference type="InterPro" id="IPR002938">
    <property type="entry name" value="FAD-bd"/>
</dbReference>
<gene>
    <name evidence="2" type="ORF">ACD591_19565</name>
</gene>
<feature type="domain" description="FAD-binding" evidence="1">
    <location>
        <begin position="15"/>
        <end position="318"/>
    </location>
</feature>
<dbReference type="PANTHER" id="PTHR42685:SF22">
    <property type="entry name" value="CONDITIONED MEDIUM FACTOR RECEPTOR 1"/>
    <property type="match status" value="1"/>
</dbReference>
<dbReference type="InterPro" id="IPR050407">
    <property type="entry name" value="Geranylgeranyl_reductase"/>
</dbReference>
<dbReference type="GO" id="GO:0016491">
    <property type="term" value="F:oxidoreductase activity"/>
    <property type="evidence" value="ECO:0007669"/>
    <property type="project" value="UniProtKB-KW"/>
</dbReference>
<sequence>MNKLNILPPMHNRSAIIIGGGLAGLVNALQLAGQGVQVTLVEKKKFPFHKVCGEYVSNEVLPFLKSLGVEVEALHPAHLTHFLLSSPKGRTLQTPLDLGGFGLSRFTLDHHLFQLAQQRGVTFKQQVSATAVSFAQEAFTVTLSTGEQLQAPVVIGAYGKRSALDRHFNRGFFEQRSPYLAVKYHLQTQLPRHVISLHNFDDGYAGVSAIEEDRYCFCYLTTRQNLKKHGTIAQLEAQELSKNPWLRDLLRNSHFLYPQPEVINEISFAPKACVEDHVLMSGDAAGLITPLCGNGMAMAIHSAKLLSEQVLLFLNGHQTRLQMEKNYANLWQRQFGARLQTGRLVQRLFGHPVLSEVAVASLNLIPGAVKAIMRQTHGKPF</sequence>
<dbReference type="PRINTS" id="PR00420">
    <property type="entry name" value="RNGMNOXGNASE"/>
</dbReference>
<comment type="caution">
    <text evidence="2">The sequence shown here is derived from an EMBL/GenBank/DDBJ whole genome shotgun (WGS) entry which is preliminary data.</text>
</comment>
<accession>A0ABV4RK25</accession>
<dbReference type="EC" id="1.-.-.-" evidence="2"/>
<keyword evidence="3" id="KW-1185">Reference proteome</keyword>
<dbReference type="Pfam" id="PF01494">
    <property type="entry name" value="FAD_binding_3"/>
    <property type="match status" value="1"/>
</dbReference>
<evidence type="ECO:0000313" key="2">
    <source>
        <dbReference type="EMBL" id="MFA1773508.1"/>
    </source>
</evidence>
<evidence type="ECO:0000313" key="3">
    <source>
        <dbReference type="Proteomes" id="UP001570846"/>
    </source>
</evidence>
<proteinExistence type="predicted"/>
<dbReference type="Proteomes" id="UP001570846">
    <property type="component" value="Unassembled WGS sequence"/>
</dbReference>
<keyword evidence="2" id="KW-0560">Oxidoreductase</keyword>
<dbReference type="Gene3D" id="3.50.50.60">
    <property type="entry name" value="FAD/NAD(P)-binding domain"/>
    <property type="match status" value="1"/>
</dbReference>
<organism evidence="2 3">
    <name type="scientific">Rufibacter glacialis</name>
    <dbReference type="NCBI Taxonomy" id="1259555"/>
    <lineage>
        <taxon>Bacteria</taxon>
        <taxon>Pseudomonadati</taxon>
        <taxon>Bacteroidota</taxon>
        <taxon>Cytophagia</taxon>
        <taxon>Cytophagales</taxon>
        <taxon>Hymenobacteraceae</taxon>
        <taxon>Rufibacter</taxon>
    </lineage>
</organism>
<evidence type="ECO:0000259" key="1">
    <source>
        <dbReference type="Pfam" id="PF01494"/>
    </source>
</evidence>
<name>A0ABV4RK25_9BACT</name>
<dbReference type="PANTHER" id="PTHR42685">
    <property type="entry name" value="GERANYLGERANYL DIPHOSPHATE REDUCTASE"/>
    <property type="match status" value="1"/>
</dbReference>
<protein>
    <submittedName>
        <fullName evidence="2">NAD(P)/FAD-dependent oxidoreductase</fullName>
        <ecNumber evidence="2">1.-.-.-</ecNumber>
    </submittedName>
</protein>
<dbReference type="InterPro" id="IPR036188">
    <property type="entry name" value="FAD/NAD-bd_sf"/>
</dbReference>
<reference evidence="2 3" key="1">
    <citation type="submission" date="2024-08" db="EMBL/GenBank/DDBJ databases">
        <authorList>
            <person name="Wei W."/>
        </authorList>
    </citation>
    <scope>NUCLEOTIDE SEQUENCE [LARGE SCALE GENOMIC DNA]</scope>
    <source>
        <strain evidence="2 3">XU2</strain>
    </source>
</reference>